<evidence type="ECO:0008006" key="7">
    <source>
        <dbReference type="Google" id="ProtNLM"/>
    </source>
</evidence>
<feature type="region of interest" description="SAW" evidence="3">
    <location>
        <begin position="696"/>
        <end position="771"/>
    </location>
</feature>
<dbReference type="PANTHER" id="PTHR31636">
    <property type="entry name" value="OSJNBA0084A10.13 PROTEIN-RELATED"/>
    <property type="match status" value="1"/>
</dbReference>
<dbReference type="PROSITE" id="PS51257">
    <property type="entry name" value="PROKAR_LIPOPROTEIN"/>
    <property type="match status" value="1"/>
</dbReference>
<reference evidence="5 6" key="1">
    <citation type="journal article" date="2023" name="Hortic Res">
        <title>Pangenome of water caltrop reveals structural variations and asymmetric subgenome divergence after allopolyploidization.</title>
        <authorList>
            <person name="Zhang X."/>
            <person name="Chen Y."/>
            <person name="Wang L."/>
            <person name="Yuan Y."/>
            <person name="Fang M."/>
            <person name="Shi L."/>
            <person name="Lu R."/>
            <person name="Comes H.P."/>
            <person name="Ma Y."/>
            <person name="Chen Y."/>
            <person name="Huang G."/>
            <person name="Zhou Y."/>
            <person name="Zheng Z."/>
            <person name="Qiu Y."/>
        </authorList>
    </citation>
    <scope>NUCLEOTIDE SEQUENCE [LARGE SCALE GENOMIC DNA]</scope>
    <source>
        <strain evidence="5">F231</strain>
    </source>
</reference>
<dbReference type="PROSITE" id="PS50985">
    <property type="entry name" value="GRAS"/>
    <property type="match status" value="1"/>
</dbReference>
<comment type="caution">
    <text evidence="5">The sequence shown here is derived from an EMBL/GenBank/DDBJ whole genome shotgun (WGS) entry which is preliminary data.</text>
</comment>
<evidence type="ECO:0000313" key="5">
    <source>
        <dbReference type="EMBL" id="KAK4783866.1"/>
    </source>
</evidence>
<proteinExistence type="inferred from homology"/>
<feature type="short sequence motif" description="VHIID" evidence="3">
    <location>
        <begin position="504"/>
        <end position="508"/>
    </location>
</feature>
<keyword evidence="1" id="KW-0805">Transcription regulation</keyword>
<evidence type="ECO:0000256" key="4">
    <source>
        <dbReference type="SAM" id="MobiDB-lite"/>
    </source>
</evidence>
<evidence type="ECO:0000256" key="1">
    <source>
        <dbReference type="ARBA" id="ARBA00023015"/>
    </source>
</evidence>
<feature type="region of interest" description="Leucine repeat II (LRII)" evidence="3">
    <location>
        <begin position="554"/>
        <end position="586"/>
    </location>
</feature>
<organism evidence="5 6">
    <name type="scientific">Trapa natans</name>
    <name type="common">Water chestnut</name>
    <dbReference type="NCBI Taxonomy" id="22666"/>
    <lineage>
        <taxon>Eukaryota</taxon>
        <taxon>Viridiplantae</taxon>
        <taxon>Streptophyta</taxon>
        <taxon>Embryophyta</taxon>
        <taxon>Tracheophyta</taxon>
        <taxon>Spermatophyta</taxon>
        <taxon>Magnoliopsida</taxon>
        <taxon>eudicotyledons</taxon>
        <taxon>Gunneridae</taxon>
        <taxon>Pentapetalae</taxon>
        <taxon>rosids</taxon>
        <taxon>malvids</taxon>
        <taxon>Myrtales</taxon>
        <taxon>Lythraceae</taxon>
        <taxon>Trapa</taxon>
    </lineage>
</organism>
<dbReference type="InterPro" id="IPR005202">
    <property type="entry name" value="TF_GRAS"/>
</dbReference>
<dbReference type="EMBL" id="JAXQNO010000014">
    <property type="protein sequence ID" value="KAK4783866.1"/>
    <property type="molecule type" value="Genomic_DNA"/>
</dbReference>
<gene>
    <name evidence="5" type="ORF">SAY86_018234</name>
</gene>
<dbReference type="Pfam" id="PF03514">
    <property type="entry name" value="GRAS"/>
    <property type="match status" value="1"/>
</dbReference>
<feature type="compositionally biased region" description="Basic and acidic residues" evidence="4">
    <location>
        <begin position="777"/>
        <end position="791"/>
    </location>
</feature>
<keyword evidence="2" id="KW-0804">Transcription</keyword>
<evidence type="ECO:0000256" key="3">
    <source>
        <dbReference type="PROSITE-ProRule" id="PRU01191"/>
    </source>
</evidence>
<protein>
    <recommendedName>
        <fullName evidence="7">GRAS family transcription factor</fullName>
    </recommendedName>
</protein>
<dbReference type="Proteomes" id="UP001346149">
    <property type="component" value="Unassembled WGS sequence"/>
</dbReference>
<name>A0AAN7LCZ7_TRANT</name>
<dbReference type="AlphaFoldDB" id="A0AAN7LCZ7"/>
<feature type="region of interest" description="Disordered" evidence="4">
    <location>
        <begin position="776"/>
        <end position="808"/>
    </location>
</feature>
<feature type="region of interest" description="VHIID" evidence="3">
    <location>
        <begin position="473"/>
        <end position="538"/>
    </location>
</feature>
<comment type="similarity">
    <text evidence="3">Belongs to the GRAS family.</text>
</comment>
<sequence length="827" mass="93558">MDPRFHGLFVDNFNFGCHSPSLSNVTSGFISCDSALDAVSYEADPFFSIEPDTGSSMSVISTDDLEEEFLIPDESDVFSALNPSLSKGTSSHAGVESPSSDVTDSSDPILKYINQMLMEENMEEEVWISPDDLALRNTEKSLYDAIGEQYPDQPSEFQNFDANQFVWHPDSSLSMSGVDPNWIHDPGKGSPRDITPAVHPLDQDLPLNLHCRSAYNDSSKSDSIGKQSRLGKSNLQVKTTFDDNYTVMQFMKGLEEASKFLPPSNQLLINFENVCTGSQCGRGTTADMNGCNNDGNDVKGPGGFNFRRKKKHDRNDFRLVEPRTSLGKAEEDELLNMFDRLLLCTDKVEPPRPTSSTLPVDATKELQSGAPLSGCDSGRGLGRIQDDDASVDLRALLIQCAQALSSNDLRTANELLKKIRENSSPSGDGSQRLAHYFSNGLEARMVGNRQGPENLYATVTSKKRSVADLLKTHQLHISSCPMMRLSVFYMNYMIWKLSQKFTALHVIDFGIGFGFKWPLLIQKLGEQPGGPPKLRITGIELPGPGFRLEETVEETGHLLARYCDRFKVPFEYNVLPSKNWESIVIEDLKIREGEMIAVNCFIKFTNILDETSEEDSPRDVVLNLIRRIKPDIFVHMVPNGSYSMPFFVTRFREALFYMSSIYDMLETTMPREHKDSKERTMLESEFYSWGVINAIACEGPERIQRPETYRQWQVRHERAGFKQLPLDQLMMKEIQHMLRSWYHKDFLLDDDGDWMLFGWKGRITDAITCLVPYKKGSTRDPDGHVEEVEPRKQRKMKGGIPPSNRPIRLPKKASRVLARYVMRDPES</sequence>
<keyword evidence="6" id="KW-1185">Reference proteome</keyword>
<comment type="caution">
    <text evidence="3">Lacks conserved residue(s) required for the propagation of feature annotation.</text>
</comment>
<accession>A0AAN7LCZ7</accession>
<evidence type="ECO:0000256" key="2">
    <source>
        <dbReference type="ARBA" id="ARBA00023163"/>
    </source>
</evidence>
<evidence type="ECO:0000313" key="6">
    <source>
        <dbReference type="Proteomes" id="UP001346149"/>
    </source>
</evidence>